<dbReference type="Proteomes" id="UP000663419">
    <property type="component" value="Chromosome 6"/>
</dbReference>
<dbReference type="VEuPathDB" id="FungiDB:I7I53_12194"/>
<sequence length="88" mass="9991">MRRKWFPTPTIEQAMTKTLFAEESSDLSFRAPDLSLASRYRQPDSYGDPSWERVVKFPINSAITAATSAYHSAISIPKPHYRGLNSSR</sequence>
<organism evidence="1 2">
    <name type="scientific">Ajellomyces capsulatus (strain H88)</name>
    <name type="common">Darling's disease fungus</name>
    <name type="synonym">Histoplasma capsulatum</name>
    <dbReference type="NCBI Taxonomy" id="544711"/>
    <lineage>
        <taxon>Eukaryota</taxon>
        <taxon>Fungi</taxon>
        <taxon>Dikarya</taxon>
        <taxon>Ascomycota</taxon>
        <taxon>Pezizomycotina</taxon>
        <taxon>Eurotiomycetes</taxon>
        <taxon>Eurotiomycetidae</taxon>
        <taxon>Onygenales</taxon>
        <taxon>Ajellomycetaceae</taxon>
        <taxon>Histoplasma</taxon>
    </lineage>
</organism>
<dbReference type="AlphaFoldDB" id="A0A8A1LUK3"/>
<name>A0A8A1LUK3_AJEC8</name>
<reference evidence="1" key="1">
    <citation type="submission" date="2021-01" db="EMBL/GenBank/DDBJ databases">
        <title>Chromosome-level genome assembly of a human fungal pathogen reveals clustering of transcriptionally co-regulated genes.</title>
        <authorList>
            <person name="Voorhies M."/>
            <person name="Cohen S."/>
            <person name="Shea T.P."/>
            <person name="Petrus S."/>
            <person name="Munoz J.F."/>
            <person name="Poplawski S."/>
            <person name="Goldman W.E."/>
            <person name="Michael T."/>
            <person name="Cuomo C.A."/>
            <person name="Sil A."/>
            <person name="Beyhan S."/>
        </authorList>
    </citation>
    <scope>NUCLEOTIDE SEQUENCE</scope>
    <source>
        <strain evidence="1">H88</strain>
    </source>
</reference>
<dbReference type="EMBL" id="CP069107">
    <property type="protein sequence ID" value="QSS57878.1"/>
    <property type="molecule type" value="Genomic_DNA"/>
</dbReference>
<protein>
    <submittedName>
        <fullName evidence="1">Uncharacterized protein</fullName>
    </submittedName>
</protein>
<accession>A0A8A1LUK3</accession>
<evidence type="ECO:0000313" key="1">
    <source>
        <dbReference type="EMBL" id="QSS57878.1"/>
    </source>
</evidence>
<evidence type="ECO:0000313" key="2">
    <source>
        <dbReference type="Proteomes" id="UP000663419"/>
    </source>
</evidence>
<gene>
    <name evidence="1" type="ORF">I7I53_12194</name>
</gene>
<proteinExistence type="predicted"/>